<feature type="domain" description="Glycosyltransferase RgtA/B/C/D-like" evidence="9">
    <location>
        <begin position="93"/>
        <end position="228"/>
    </location>
</feature>
<feature type="transmembrane region" description="Helical" evidence="8">
    <location>
        <begin position="12"/>
        <end position="30"/>
    </location>
</feature>
<dbReference type="GO" id="GO:0009103">
    <property type="term" value="P:lipopolysaccharide biosynthetic process"/>
    <property type="evidence" value="ECO:0007669"/>
    <property type="project" value="UniProtKB-ARBA"/>
</dbReference>
<feature type="transmembrane region" description="Helical" evidence="8">
    <location>
        <begin position="273"/>
        <end position="290"/>
    </location>
</feature>
<evidence type="ECO:0000256" key="4">
    <source>
        <dbReference type="ARBA" id="ARBA00022679"/>
    </source>
</evidence>
<dbReference type="PANTHER" id="PTHR33908:SF11">
    <property type="entry name" value="MEMBRANE PROTEIN"/>
    <property type="match status" value="1"/>
</dbReference>
<dbReference type="EMBL" id="MFLC01000022">
    <property type="protein sequence ID" value="OGG55057.1"/>
    <property type="molecule type" value="Genomic_DNA"/>
</dbReference>
<comment type="subcellular location">
    <subcellularLocation>
        <location evidence="1">Cell membrane</location>
        <topology evidence="1">Multi-pass membrane protein</topology>
    </subcellularLocation>
</comment>
<evidence type="ECO:0000256" key="1">
    <source>
        <dbReference type="ARBA" id="ARBA00004651"/>
    </source>
</evidence>
<keyword evidence="3" id="KW-0328">Glycosyltransferase</keyword>
<sequence>MSFVLSNNTLQHGFLALILVFVAFFSLYKLTESPPVWYDEGFYHQAAINWLVHGEQGLQVEPGVFASASNSTVGFPLIYPLKVSFGAFGIGVPQTRAVMVIFMLLLTFFSYQLLYRLYGFKMAVWGTALLATFPVFYGNGKSVLGEVPGMFFVVLCLLFVHFFERSNCRDVRMAALAGLAGGLATATKPIFLLLLPAVLIPLILFRKRVTFESAPIIAGVVGFLVPIALWVLTQFNDSDSFLQILKLYATPSGVEDTWGLIVENVMRFVREMSPVYTLILAVAWSASFIHRKRETSLAEGIAFVFFALVLLAYLRTPGWYRYFFEAQVLGLLFLPFALSVIKWTRPFQTVIVVLFLMLNVYQLGFHSFVAESYQSTRTAELEAYFGSYPLDVSFFVYNVPEVVIFLPSRNYYQYIEPRETQLIGEEELPKIKQGIPDEIILQTSTYEEKKREFELYGVKDTISRYTILKRL</sequence>
<dbReference type="Proteomes" id="UP000177659">
    <property type="component" value="Unassembled WGS sequence"/>
</dbReference>
<gene>
    <name evidence="10" type="ORF">A3D62_00245</name>
</gene>
<evidence type="ECO:0000256" key="2">
    <source>
        <dbReference type="ARBA" id="ARBA00022475"/>
    </source>
</evidence>
<keyword evidence="4" id="KW-0808">Transferase</keyword>
<keyword evidence="5 8" id="KW-0812">Transmembrane</keyword>
<evidence type="ECO:0000259" key="9">
    <source>
        <dbReference type="Pfam" id="PF13231"/>
    </source>
</evidence>
<name>A0A1F6D112_9BACT</name>
<feature type="transmembrane region" description="Helical" evidence="8">
    <location>
        <begin position="175"/>
        <end position="204"/>
    </location>
</feature>
<evidence type="ECO:0000313" key="11">
    <source>
        <dbReference type="Proteomes" id="UP000177659"/>
    </source>
</evidence>
<dbReference type="GO" id="GO:0016763">
    <property type="term" value="F:pentosyltransferase activity"/>
    <property type="evidence" value="ECO:0007669"/>
    <property type="project" value="TreeGrafter"/>
</dbReference>
<feature type="transmembrane region" description="Helical" evidence="8">
    <location>
        <begin position="322"/>
        <end position="341"/>
    </location>
</feature>
<feature type="transmembrane region" description="Helical" evidence="8">
    <location>
        <begin position="347"/>
        <end position="369"/>
    </location>
</feature>
<evidence type="ECO:0000256" key="6">
    <source>
        <dbReference type="ARBA" id="ARBA00022989"/>
    </source>
</evidence>
<organism evidence="10 11">
    <name type="scientific">Candidatus Kaiserbacteria bacterium RIFCSPHIGHO2_02_FULL_49_11</name>
    <dbReference type="NCBI Taxonomy" id="1798489"/>
    <lineage>
        <taxon>Bacteria</taxon>
        <taxon>Candidatus Kaiseribacteriota</taxon>
    </lineage>
</organism>
<feature type="transmembrane region" description="Helical" evidence="8">
    <location>
        <begin position="143"/>
        <end position="163"/>
    </location>
</feature>
<dbReference type="GO" id="GO:0005886">
    <property type="term" value="C:plasma membrane"/>
    <property type="evidence" value="ECO:0007669"/>
    <property type="project" value="UniProtKB-SubCell"/>
</dbReference>
<proteinExistence type="predicted"/>
<evidence type="ECO:0000256" key="5">
    <source>
        <dbReference type="ARBA" id="ARBA00022692"/>
    </source>
</evidence>
<evidence type="ECO:0000256" key="8">
    <source>
        <dbReference type="SAM" id="Phobius"/>
    </source>
</evidence>
<feature type="transmembrane region" description="Helical" evidence="8">
    <location>
        <begin position="216"/>
        <end position="233"/>
    </location>
</feature>
<accession>A0A1F6D112</accession>
<comment type="caution">
    <text evidence="10">The sequence shown here is derived from an EMBL/GenBank/DDBJ whole genome shotgun (WGS) entry which is preliminary data.</text>
</comment>
<keyword evidence="7 8" id="KW-0472">Membrane</keyword>
<keyword evidence="2" id="KW-1003">Cell membrane</keyword>
<dbReference type="Pfam" id="PF13231">
    <property type="entry name" value="PMT_2"/>
    <property type="match status" value="1"/>
</dbReference>
<dbReference type="AlphaFoldDB" id="A0A1F6D112"/>
<protein>
    <recommendedName>
        <fullName evidence="9">Glycosyltransferase RgtA/B/C/D-like domain-containing protein</fullName>
    </recommendedName>
</protein>
<evidence type="ECO:0000256" key="3">
    <source>
        <dbReference type="ARBA" id="ARBA00022676"/>
    </source>
</evidence>
<evidence type="ECO:0000256" key="7">
    <source>
        <dbReference type="ARBA" id="ARBA00023136"/>
    </source>
</evidence>
<dbReference type="PANTHER" id="PTHR33908">
    <property type="entry name" value="MANNOSYLTRANSFERASE YKCB-RELATED"/>
    <property type="match status" value="1"/>
</dbReference>
<evidence type="ECO:0000313" key="10">
    <source>
        <dbReference type="EMBL" id="OGG55057.1"/>
    </source>
</evidence>
<keyword evidence="6 8" id="KW-1133">Transmembrane helix</keyword>
<dbReference type="InterPro" id="IPR050297">
    <property type="entry name" value="LipidA_mod_glycosyltrf_83"/>
</dbReference>
<reference evidence="10 11" key="1">
    <citation type="journal article" date="2016" name="Nat. Commun.">
        <title>Thousands of microbial genomes shed light on interconnected biogeochemical processes in an aquifer system.</title>
        <authorList>
            <person name="Anantharaman K."/>
            <person name="Brown C.T."/>
            <person name="Hug L.A."/>
            <person name="Sharon I."/>
            <person name="Castelle C.J."/>
            <person name="Probst A.J."/>
            <person name="Thomas B.C."/>
            <person name="Singh A."/>
            <person name="Wilkins M.J."/>
            <person name="Karaoz U."/>
            <person name="Brodie E.L."/>
            <person name="Williams K.H."/>
            <person name="Hubbard S.S."/>
            <person name="Banfield J.F."/>
        </authorList>
    </citation>
    <scope>NUCLEOTIDE SEQUENCE [LARGE SCALE GENOMIC DNA]</scope>
</reference>
<dbReference type="InterPro" id="IPR038731">
    <property type="entry name" value="RgtA/B/C-like"/>
</dbReference>
<feature type="transmembrane region" description="Helical" evidence="8">
    <location>
        <begin position="296"/>
        <end position="315"/>
    </location>
</feature>